<dbReference type="EMBL" id="KZ308199">
    <property type="protein sequence ID" value="KAG8224526.1"/>
    <property type="molecule type" value="Genomic_DNA"/>
</dbReference>
<sequence length="76" mass="8980">MRYAIKHSKLIQYADDTLPLIGHCNIETDFARFLRWTHNKRLVINSKKIFASHIYSPRFSSQPEITIYCHDCKALN</sequence>
<evidence type="ECO:0000313" key="2">
    <source>
        <dbReference type="Proteomes" id="UP000792457"/>
    </source>
</evidence>
<proteinExistence type="predicted"/>
<gene>
    <name evidence="1" type="ORF">J437_LFUL004217</name>
</gene>
<comment type="caution">
    <text evidence="1">The sequence shown here is derived from an EMBL/GenBank/DDBJ whole genome shotgun (WGS) entry which is preliminary data.</text>
</comment>
<reference evidence="1" key="1">
    <citation type="submission" date="2013-04" db="EMBL/GenBank/DDBJ databases">
        <authorList>
            <person name="Qu J."/>
            <person name="Murali S.C."/>
            <person name="Bandaranaike D."/>
            <person name="Bellair M."/>
            <person name="Blankenburg K."/>
            <person name="Chao H."/>
            <person name="Dinh H."/>
            <person name="Doddapaneni H."/>
            <person name="Downs B."/>
            <person name="Dugan-Rocha S."/>
            <person name="Elkadiri S."/>
            <person name="Gnanaolivu R.D."/>
            <person name="Hernandez B."/>
            <person name="Javaid M."/>
            <person name="Jayaseelan J.C."/>
            <person name="Lee S."/>
            <person name="Li M."/>
            <person name="Ming W."/>
            <person name="Munidasa M."/>
            <person name="Muniz J."/>
            <person name="Nguyen L."/>
            <person name="Ongeri F."/>
            <person name="Osuji N."/>
            <person name="Pu L.-L."/>
            <person name="Puazo M."/>
            <person name="Qu C."/>
            <person name="Quiroz J."/>
            <person name="Raj R."/>
            <person name="Weissenberger G."/>
            <person name="Xin Y."/>
            <person name="Zou X."/>
            <person name="Han Y."/>
            <person name="Richards S."/>
            <person name="Worley K."/>
            <person name="Muzny D."/>
            <person name="Gibbs R."/>
        </authorList>
    </citation>
    <scope>NUCLEOTIDE SEQUENCE</scope>
    <source>
        <strain evidence="1">Sampled in the wild</strain>
    </source>
</reference>
<accession>A0A8K0NWH4</accession>
<reference evidence="1" key="2">
    <citation type="submission" date="2017-10" db="EMBL/GenBank/DDBJ databases">
        <title>Ladona fulva Genome sequencing and assembly.</title>
        <authorList>
            <person name="Murali S."/>
            <person name="Richards S."/>
            <person name="Bandaranaike D."/>
            <person name="Bellair M."/>
            <person name="Blankenburg K."/>
            <person name="Chao H."/>
            <person name="Dinh H."/>
            <person name="Doddapaneni H."/>
            <person name="Dugan-Rocha S."/>
            <person name="Elkadiri S."/>
            <person name="Gnanaolivu R."/>
            <person name="Hernandez B."/>
            <person name="Skinner E."/>
            <person name="Javaid M."/>
            <person name="Lee S."/>
            <person name="Li M."/>
            <person name="Ming W."/>
            <person name="Munidasa M."/>
            <person name="Muniz J."/>
            <person name="Nguyen L."/>
            <person name="Hughes D."/>
            <person name="Osuji N."/>
            <person name="Pu L.-L."/>
            <person name="Puazo M."/>
            <person name="Qu C."/>
            <person name="Quiroz J."/>
            <person name="Raj R."/>
            <person name="Weissenberger G."/>
            <person name="Xin Y."/>
            <person name="Zou X."/>
            <person name="Han Y."/>
            <person name="Worley K."/>
            <person name="Muzny D."/>
            <person name="Gibbs R."/>
        </authorList>
    </citation>
    <scope>NUCLEOTIDE SEQUENCE</scope>
    <source>
        <strain evidence="1">Sampled in the wild</strain>
    </source>
</reference>
<protein>
    <submittedName>
        <fullName evidence="1">Uncharacterized protein</fullName>
    </submittedName>
</protein>
<organism evidence="1 2">
    <name type="scientific">Ladona fulva</name>
    <name type="common">Scarce chaser dragonfly</name>
    <name type="synonym">Libellula fulva</name>
    <dbReference type="NCBI Taxonomy" id="123851"/>
    <lineage>
        <taxon>Eukaryota</taxon>
        <taxon>Metazoa</taxon>
        <taxon>Ecdysozoa</taxon>
        <taxon>Arthropoda</taxon>
        <taxon>Hexapoda</taxon>
        <taxon>Insecta</taxon>
        <taxon>Pterygota</taxon>
        <taxon>Palaeoptera</taxon>
        <taxon>Odonata</taxon>
        <taxon>Epiprocta</taxon>
        <taxon>Anisoptera</taxon>
        <taxon>Libelluloidea</taxon>
        <taxon>Libellulidae</taxon>
        <taxon>Ladona</taxon>
    </lineage>
</organism>
<dbReference type="AlphaFoldDB" id="A0A8K0NWH4"/>
<name>A0A8K0NWH4_LADFU</name>
<evidence type="ECO:0000313" key="1">
    <source>
        <dbReference type="EMBL" id="KAG8224526.1"/>
    </source>
</evidence>
<keyword evidence="2" id="KW-1185">Reference proteome</keyword>
<dbReference type="Proteomes" id="UP000792457">
    <property type="component" value="Unassembled WGS sequence"/>
</dbReference>